<dbReference type="GO" id="GO:0022857">
    <property type="term" value="F:transmembrane transporter activity"/>
    <property type="evidence" value="ECO:0007669"/>
    <property type="project" value="InterPro"/>
</dbReference>
<evidence type="ECO:0000256" key="3">
    <source>
        <dbReference type="ARBA" id="ARBA00022989"/>
    </source>
</evidence>
<reference evidence="8" key="1">
    <citation type="submission" date="2023-11" db="EMBL/GenBank/DDBJ databases">
        <authorList>
            <person name="Alioto T."/>
            <person name="Alioto T."/>
            <person name="Gomez Garrido J."/>
        </authorList>
    </citation>
    <scope>NUCLEOTIDE SEQUENCE</scope>
</reference>
<feature type="region of interest" description="Disordered" evidence="5">
    <location>
        <begin position="1"/>
        <end position="39"/>
    </location>
</feature>
<comment type="subcellular location">
    <subcellularLocation>
        <location evidence="1">Membrane</location>
        <topology evidence="1">Multi-pass membrane protein</topology>
    </subcellularLocation>
</comment>
<sequence>MSGSCVACPGDLESREDPKQPTATSTIEYDDEKSPGYDSSTTQKCLVVFTTSFVTLAACFSSTSLFSAADQIAANYGTTAEVINASSAGVLFAMGLSNFVWGPISKLCGRLIAFNACIVALLLFTIAGALAPNLEAFVVFRILSGFQGTFFHVTGQAILAEYFPPTRRGTATGFFLSGTVLGPPLGPLVAGVVTTYQSWRVILWTQAGMVLLGLVLSLAVLRKGGRPPLKMNEAGSIAMLRCVLHAFNPMSVFGLMKYPNVLLTDIACGLLSWSQYALLSSPRHILVSQYGLTSPLISALFYLSPAGGFLLGTLLGGRFSDHTVRKWIKLRDEVMPQRRPDAIASKYVVQYMFSAAASGAAVPLIDALGVGIQCVILVYIAGGLCFVTALYGRRMQDWVDGKHIKP</sequence>
<protein>
    <submittedName>
        <fullName evidence="8">Synaptic vesicle transporter</fullName>
    </submittedName>
</protein>
<dbReference type="EMBL" id="CAVMBE010000014">
    <property type="protein sequence ID" value="CAK3937891.1"/>
    <property type="molecule type" value="Genomic_DNA"/>
</dbReference>
<dbReference type="Pfam" id="PF07690">
    <property type="entry name" value="MFS_1"/>
    <property type="match status" value="1"/>
</dbReference>
<gene>
    <name evidence="8" type="ORF">LECACI_7A003046</name>
</gene>
<feature type="transmembrane region" description="Helical" evidence="6">
    <location>
        <begin position="202"/>
        <end position="221"/>
    </location>
</feature>
<dbReference type="GO" id="GO:0005886">
    <property type="term" value="C:plasma membrane"/>
    <property type="evidence" value="ECO:0007669"/>
    <property type="project" value="TreeGrafter"/>
</dbReference>
<feature type="transmembrane region" description="Helical" evidence="6">
    <location>
        <begin position="299"/>
        <end position="319"/>
    </location>
</feature>
<feature type="transmembrane region" description="Helical" evidence="6">
    <location>
        <begin position="137"/>
        <end position="159"/>
    </location>
</feature>
<keyword evidence="3 6" id="KW-1133">Transmembrane helix</keyword>
<evidence type="ECO:0000256" key="6">
    <source>
        <dbReference type="SAM" id="Phobius"/>
    </source>
</evidence>
<dbReference type="Gene3D" id="1.20.1250.20">
    <property type="entry name" value="MFS general substrate transporter like domains"/>
    <property type="match status" value="1"/>
</dbReference>
<feature type="transmembrane region" description="Helical" evidence="6">
    <location>
        <begin position="347"/>
        <end position="364"/>
    </location>
</feature>
<dbReference type="Proteomes" id="UP001296104">
    <property type="component" value="Unassembled WGS sequence"/>
</dbReference>
<evidence type="ECO:0000313" key="9">
    <source>
        <dbReference type="Proteomes" id="UP001296104"/>
    </source>
</evidence>
<evidence type="ECO:0000256" key="1">
    <source>
        <dbReference type="ARBA" id="ARBA00004141"/>
    </source>
</evidence>
<feature type="transmembrane region" description="Helical" evidence="6">
    <location>
        <begin position="45"/>
        <end position="66"/>
    </location>
</feature>
<dbReference type="AlphaFoldDB" id="A0AAI8YW25"/>
<evidence type="ECO:0000256" key="2">
    <source>
        <dbReference type="ARBA" id="ARBA00022692"/>
    </source>
</evidence>
<evidence type="ECO:0000259" key="7">
    <source>
        <dbReference type="PROSITE" id="PS50850"/>
    </source>
</evidence>
<proteinExistence type="predicted"/>
<keyword evidence="9" id="KW-1185">Reference proteome</keyword>
<dbReference type="InterPro" id="IPR011701">
    <property type="entry name" value="MFS"/>
</dbReference>
<feature type="transmembrane region" description="Helical" evidence="6">
    <location>
        <begin position="370"/>
        <end position="392"/>
    </location>
</feature>
<feature type="transmembrane region" description="Helical" evidence="6">
    <location>
        <begin position="171"/>
        <end position="196"/>
    </location>
</feature>
<name>A0AAI8YW25_9PEZI</name>
<keyword evidence="4 6" id="KW-0472">Membrane</keyword>
<dbReference type="InterPro" id="IPR036259">
    <property type="entry name" value="MFS_trans_sf"/>
</dbReference>
<comment type="caution">
    <text evidence="8">The sequence shown here is derived from an EMBL/GenBank/DDBJ whole genome shotgun (WGS) entry which is preliminary data.</text>
</comment>
<keyword evidence="2 6" id="KW-0812">Transmembrane</keyword>
<accession>A0AAI8YW25</accession>
<evidence type="ECO:0000256" key="5">
    <source>
        <dbReference type="SAM" id="MobiDB-lite"/>
    </source>
</evidence>
<dbReference type="PANTHER" id="PTHR23502">
    <property type="entry name" value="MAJOR FACILITATOR SUPERFAMILY"/>
    <property type="match status" value="1"/>
</dbReference>
<dbReference type="PROSITE" id="PS50850">
    <property type="entry name" value="MFS"/>
    <property type="match status" value="1"/>
</dbReference>
<feature type="transmembrane region" description="Helical" evidence="6">
    <location>
        <begin position="86"/>
        <end position="104"/>
    </location>
</feature>
<dbReference type="SUPFAM" id="SSF103473">
    <property type="entry name" value="MFS general substrate transporter"/>
    <property type="match status" value="1"/>
</dbReference>
<dbReference type="InterPro" id="IPR020846">
    <property type="entry name" value="MFS_dom"/>
</dbReference>
<feature type="transmembrane region" description="Helical" evidence="6">
    <location>
        <begin position="111"/>
        <end position="131"/>
    </location>
</feature>
<evidence type="ECO:0000256" key="4">
    <source>
        <dbReference type="ARBA" id="ARBA00023136"/>
    </source>
</evidence>
<evidence type="ECO:0000313" key="8">
    <source>
        <dbReference type="EMBL" id="CAK3937891.1"/>
    </source>
</evidence>
<organism evidence="8 9">
    <name type="scientific">Lecanosticta acicola</name>
    <dbReference type="NCBI Taxonomy" id="111012"/>
    <lineage>
        <taxon>Eukaryota</taxon>
        <taxon>Fungi</taxon>
        <taxon>Dikarya</taxon>
        <taxon>Ascomycota</taxon>
        <taxon>Pezizomycotina</taxon>
        <taxon>Dothideomycetes</taxon>
        <taxon>Dothideomycetidae</taxon>
        <taxon>Mycosphaerellales</taxon>
        <taxon>Mycosphaerellaceae</taxon>
        <taxon>Lecanosticta</taxon>
    </lineage>
</organism>
<dbReference type="PANTHER" id="PTHR23502:SF152">
    <property type="entry name" value="MAJOR FACILITATOR SUPERFAMILY (MFS) PROFILE DOMAIN-CONTAINING PROTEIN-RELATED"/>
    <property type="match status" value="1"/>
</dbReference>
<feature type="domain" description="Major facilitator superfamily (MFS) profile" evidence="7">
    <location>
        <begin position="47"/>
        <end position="406"/>
    </location>
</feature>